<protein>
    <submittedName>
        <fullName evidence="1">Uncharacterized protein</fullName>
    </submittedName>
</protein>
<evidence type="ECO:0000313" key="2">
    <source>
        <dbReference type="Proteomes" id="UP000287394"/>
    </source>
</evidence>
<evidence type="ECO:0000313" key="1">
    <source>
        <dbReference type="EMBL" id="BDI33696.1"/>
    </source>
</evidence>
<organism evidence="1 2">
    <name type="scientific">Capsulimonas corticalis</name>
    <dbReference type="NCBI Taxonomy" id="2219043"/>
    <lineage>
        <taxon>Bacteria</taxon>
        <taxon>Bacillati</taxon>
        <taxon>Armatimonadota</taxon>
        <taxon>Armatimonadia</taxon>
        <taxon>Capsulimonadales</taxon>
        <taxon>Capsulimonadaceae</taxon>
        <taxon>Capsulimonas</taxon>
    </lineage>
</organism>
<dbReference type="KEGG" id="ccot:CCAX7_57470"/>
<dbReference type="Proteomes" id="UP000287394">
    <property type="component" value="Chromosome"/>
</dbReference>
<gene>
    <name evidence="1" type="ORF">CCAX7_57470</name>
</gene>
<sequence>MTSSHSAKYDRASQAMRSRTDWEPGAICFARRIPSRTPITAVVLWRDALRMPRGRSRGGARPTDLSC</sequence>
<name>A0A402D092_9BACT</name>
<dbReference type="EMBL" id="AP025739">
    <property type="protein sequence ID" value="BDI33696.1"/>
    <property type="molecule type" value="Genomic_DNA"/>
</dbReference>
<proteinExistence type="predicted"/>
<accession>A0A402D092</accession>
<dbReference type="AlphaFoldDB" id="A0A402D092"/>
<reference evidence="1 2" key="1">
    <citation type="journal article" date="2019" name="Int. J. Syst. Evol. Microbiol.">
        <title>Capsulimonas corticalis gen. nov., sp. nov., an aerobic capsulated bacterium, of a novel bacterial order, Capsulimonadales ord. nov., of the class Armatimonadia of the phylum Armatimonadetes.</title>
        <authorList>
            <person name="Li J."/>
            <person name="Kudo C."/>
            <person name="Tonouchi A."/>
        </authorList>
    </citation>
    <scope>NUCLEOTIDE SEQUENCE [LARGE SCALE GENOMIC DNA]</scope>
    <source>
        <strain evidence="1 2">AX-7</strain>
    </source>
</reference>
<keyword evidence="2" id="KW-1185">Reference proteome</keyword>